<keyword evidence="8" id="KW-1185">Reference proteome</keyword>
<dbReference type="PROSITE" id="PS00518">
    <property type="entry name" value="ZF_RING_1"/>
    <property type="match status" value="1"/>
</dbReference>
<dbReference type="OrthoDB" id="6105938at2759"/>
<dbReference type="PROSITE" id="PS50089">
    <property type="entry name" value="ZF_RING_2"/>
    <property type="match status" value="1"/>
</dbReference>
<dbReference type="InterPro" id="IPR004162">
    <property type="entry name" value="SINA-like_animal"/>
</dbReference>
<accession>A0A4Z1SS52</accession>
<dbReference type="InterPro" id="IPR001841">
    <property type="entry name" value="Znf_RING"/>
</dbReference>
<dbReference type="InterPro" id="IPR017907">
    <property type="entry name" value="Znf_RING_CS"/>
</dbReference>
<dbReference type="GO" id="GO:0006511">
    <property type="term" value="P:ubiquitin-dependent protein catabolic process"/>
    <property type="evidence" value="ECO:0007669"/>
    <property type="project" value="InterPro"/>
</dbReference>
<evidence type="ECO:0000256" key="5">
    <source>
        <dbReference type="SAM" id="Coils"/>
    </source>
</evidence>
<sequence length="664" mass="74162">MPPVIRSSSTSIQAGRPWDALFERFADLFSGSRSCFDAFVASQAILVHGSTRINVWSQDDLLHTRVARILGGVEAGTRPLWEVLPRSRISLCPARPTVFCNNTTIILESSTSLDVATTVPTSSCLCASCLAVADIPALIPACGHIVCSACAREATTRVPAPQPGALTDRYVTLCPCCNVPADTLLFQDELRATIEKNFTFSCPMMSAGCTYKGVLADIESHIATCRHVVDARLQDPGWLDERFEDINGDIVDLQTDLSAFTVAQMDIQQELRQTLRAIVLGVERLEKSLERDTGDRQSSSLVSFHVGENVSLLDIAQLIASRIERLATMPPHLTAEDRYVNSLRASLDKQVRFVDEVDIEYSDVNQMIPSDQHDSRIDELVERTRTLEKQLEEAKRKCMCGSLRVSNDILGAENVQLQEELKSAQEAHAELQACQARCATLMEKTNTLTHALHQMREHSEEQNRIIQDMAVQLEELYADKPVCGKCRAHLTRLGPRALEKGESIPVPSLDTLQVTASISSEDINVDITAITLLRYLFHPKSLPATNKLEQFANECKHALRRGLMVEGAALDERYTQLAGLLERLRQFYASTLPLDQALAFLNRFQFESSLIMREQFGVEARKALMEGYRRLRSENQDLRARLARATERKSVYEAVLDRRRSSMA</sequence>
<evidence type="ECO:0000256" key="1">
    <source>
        <dbReference type="ARBA" id="ARBA00022723"/>
    </source>
</evidence>
<comment type="caution">
    <text evidence="7">The sequence shown here is derived from an EMBL/GenBank/DDBJ whole genome shotgun (WGS) entry which is preliminary data.</text>
</comment>
<dbReference type="Proteomes" id="UP000315496">
    <property type="component" value="Chromosome 2"/>
</dbReference>
<evidence type="ECO:0000259" key="6">
    <source>
        <dbReference type="PROSITE" id="PS50089"/>
    </source>
</evidence>
<dbReference type="EMBL" id="VDLU01000002">
    <property type="protein sequence ID" value="TNJ28726.1"/>
    <property type="molecule type" value="Genomic_DNA"/>
</dbReference>
<keyword evidence="3" id="KW-0862">Zinc</keyword>
<evidence type="ECO:0000256" key="2">
    <source>
        <dbReference type="ARBA" id="ARBA00022771"/>
    </source>
</evidence>
<feature type="coiled-coil region" evidence="5">
    <location>
        <begin position="621"/>
        <end position="655"/>
    </location>
</feature>
<reference evidence="7 8" key="1">
    <citation type="submission" date="2019-05" db="EMBL/GenBank/DDBJ databases">
        <title>The compact genome of Giardia muris reveals important steps in the evolution of intestinal protozoan parasites.</title>
        <authorList>
            <person name="Xu F."/>
            <person name="Jimenez-Gonzalez A."/>
            <person name="Einarsson E."/>
            <person name="Astvaldsson A."/>
            <person name="Peirasmaki D."/>
            <person name="Eckmann L."/>
            <person name="Andersson J.O."/>
            <person name="Svard S.G."/>
            <person name="Jerlstrom-Hultqvist J."/>
        </authorList>
    </citation>
    <scope>NUCLEOTIDE SEQUENCE [LARGE SCALE GENOMIC DNA]</scope>
    <source>
        <strain evidence="7 8">Roberts-Thomson</strain>
    </source>
</reference>
<organism evidence="7 8">
    <name type="scientific">Giardia muris</name>
    <dbReference type="NCBI Taxonomy" id="5742"/>
    <lineage>
        <taxon>Eukaryota</taxon>
        <taxon>Metamonada</taxon>
        <taxon>Diplomonadida</taxon>
        <taxon>Hexamitidae</taxon>
        <taxon>Giardiinae</taxon>
        <taxon>Giardia</taxon>
    </lineage>
</organism>
<keyword evidence="5" id="KW-0175">Coiled coil</keyword>
<evidence type="ECO:0000256" key="3">
    <source>
        <dbReference type="ARBA" id="ARBA00022833"/>
    </source>
</evidence>
<evidence type="ECO:0000256" key="4">
    <source>
        <dbReference type="PROSITE-ProRule" id="PRU00175"/>
    </source>
</evidence>
<feature type="coiled-coil region" evidence="5">
    <location>
        <begin position="377"/>
        <end position="444"/>
    </location>
</feature>
<keyword evidence="1" id="KW-0479">Metal-binding</keyword>
<gene>
    <name evidence="7" type="ORF">GMRT_13803</name>
</gene>
<dbReference type="PANTHER" id="PTHR45877">
    <property type="entry name" value="E3 UBIQUITIN-PROTEIN LIGASE SIAH2"/>
    <property type="match status" value="1"/>
</dbReference>
<protein>
    <submittedName>
        <fullName evidence="7">RING-type zinc-finger domain-containing protein</fullName>
    </submittedName>
</protein>
<dbReference type="GO" id="GO:0008270">
    <property type="term" value="F:zinc ion binding"/>
    <property type="evidence" value="ECO:0007669"/>
    <property type="project" value="UniProtKB-KW"/>
</dbReference>
<proteinExistence type="predicted"/>
<feature type="domain" description="RING-type" evidence="6">
    <location>
        <begin position="126"/>
        <end position="178"/>
    </location>
</feature>
<name>A0A4Z1SS52_GIAMU</name>
<dbReference type="Gene3D" id="3.30.40.10">
    <property type="entry name" value="Zinc/RING finger domain, C3HC4 (zinc finger)"/>
    <property type="match status" value="1"/>
</dbReference>
<dbReference type="PANTHER" id="PTHR45877:SF2">
    <property type="entry name" value="E3 UBIQUITIN-PROTEIN LIGASE SINA-RELATED"/>
    <property type="match status" value="1"/>
</dbReference>
<dbReference type="AlphaFoldDB" id="A0A4Z1SS52"/>
<evidence type="ECO:0000313" key="8">
    <source>
        <dbReference type="Proteomes" id="UP000315496"/>
    </source>
</evidence>
<dbReference type="InterPro" id="IPR013083">
    <property type="entry name" value="Znf_RING/FYVE/PHD"/>
</dbReference>
<keyword evidence="2 4" id="KW-0863">Zinc-finger</keyword>
<evidence type="ECO:0000313" key="7">
    <source>
        <dbReference type="EMBL" id="TNJ28726.1"/>
    </source>
</evidence>
<dbReference type="VEuPathDB" id="GiardiaDB:GMRT_13803"/>